<feature type="non-terminal residue" evidence="2">
    <location>
        <position position="202"/>
    </location>
</feature>
<evidence type="ECO:0000256" key="1">
    <source>
        <dbReference type="SAM" id="MobiDB-lite"/>
    </source>
</evidence>
<sequence>GIDQILHDIIEPIPRDQRSRGTHRRSGTPTDALEGRPWCSAVGSLHRERNHPTSFFRPRGVALEGNVTGHPQGIELGLLISGTPLVMNRDPGRYTGAQVSLVRETSLKRNIIKDNCNMKIQGIGGNSIKINTQRFRYNFRPRLAHGTSMVFSLSKRILRYFEQLKDRWNRQLTTSVPLPLNNSCVIMGQTGTGMRDYLIFRY</sequence>
<feature type="region of interest" description="Disordered" evidence="1">
    <location>
        <begin position="11"/>
        <end position="37"/>
    </location>
</feature>
<keyword evidence="3" id="KW-1185">Reference proteome</keyword>
<dbReference type="AlphaFoldDB" id="A0AAD8A061"/>
<comment type="caution">
    <text evidence="2">The sequence shown here is derived from an EMBL/GenBank/DDBJ whole genome shotgun (WGS) entry which is preliminary data.</text>
</comment>
<feature type="non-terminal residue" evidence="2">
    <location>
        <position position="1"/>
    </location>
</feature>
<reference evidence="2" key="2">
    <citation type="submission" date="2023-05" db="EMBL/GenBank/DDBJ databases">
        <authorList>
            <person name="Fouks B."/>
        </authorList>
    </citation>
    <scope>NUCLEOTIDE SEQUENCE</scope>
    <source>
        <strain evidence="2">Stay&amp;Tobe</strain>
        <tissue evidence="2">Testes</tissue>
    </source>
</reference>
<protein>
    <submittedName>
        <fullName evidence="2">Uncharacterized protein</fullName>
    </submittedName>
</protein>
<evidence type="ECO:0000313" key="2">
    <source>
        <dbReference type="EMBL" id="KAJ9590064.1"/>
    </source>
</evidence>
<reference evidence="2" key="1">
    <citation type="journal article" date="2023" name="IScience">
        <title>Live-bearing cockroach genome reveals convergent evolutionary mechanisms linked to viviparity in insects and beyond.</title>
        <authorList>
            <person name="Fouks B."/>
            <person name="Harrison M.C."/>
            <person name="Mikhailova A.A."/>
            <person name="Marchal E."/>
            <person name="English S."/>
            <person name="Carruthers M."/>
            <person name="Jennings E.C."/>
            <person name="Chiamaka E.L."/>
            <person name="Frigard R.A."/>
            <person name="Pippel M."/>
            <person name="Attardo G.M."/>
            <person name="Benoit J.B."/>
            <person name="Bornberg-Bauer E."/>
            <person name="Tobe S.S."/>
        </authorList>
    </citation>
    <scope>NUCLEOTIDE SEQUENCE</scope>
    <source>
        <strain evidence="2">Stay&amp;Tobe</strain>
    </source>
</reference>
<organism evidence="2 3">
    <name type="scientific">Diploptera punctata</name>
    <name type="common">Pacific beetle cockroach</name>
    <dbReference type="NCBI Taxonomy" id="6984"/>
    <lineage>
        <taxon>Eukaryota</taxon>
        <taxon>Metazoa</taxon>
        <taxon>Ecdysozoa</taxon>
        <taxon>Arthropoda</taxon>
        <taxon>Hexapoda</taxon>
        <taxon>Insecta</taxon>
        <taxon>Pterygota</taxon>
        <taxon>Neoptera</taxon>
        <taxon>Polyneoptera</taxon>
        <taxon>Dictyoptera</taxon>
        <taxon>Blattodea</taxon>
        <taxon>Blaberoidea</taxon>
        <taxon>Blaberidae</taxon>
        <taxon>Diplopterinae</taxon>
        <taxon>Diploptera</taxon>
    </lineage>
</organism>
<evidence type="ECO:0000313" key="3">
    <source>
        <dbReference type="Proteomes" id="UP001233999"/>
    </source>
</evidence>
<dbReference type="Proteomes" id="UP001233999">
    <property type="component" value="Unassembled WGS sequence"/>
</dbReference>
<accession>A0AAD8A061</accession>
<proteinExistence type="predicted"/>
<gene>
    <name evidence="2" type="ORF">L9F63_016804</name>
</gene>
<name>A0AAD8A061_DIPPU</name>
<dbReference type="EMBL" id="JASPKZ010004568">
    <property type="protein sequence ID" value="KAJ9590064.1"/>
    <property type="molecule type" value="Genomic_DNA"/>
</dbReference>